<dbReference type="AlphaFoldDB" id="A0A0W0R1C3"/>
<reference evidence="3 5" key="2">
    <citation type="submission" date="2018-12" db="EMBL/GenBank/DDBJ databases">
        <authorList>
            <consortium name="Pathogen Informatics"/>
        </authorList>
    </citation>
    <scope>NUCLEOTIDE SEQUENCE [LARGE SCALE GENOMIC DNA]</scope>
    <source>
        <strain evidence="3 5">NCTC12735</strain>
        <plasmid evidence="5">8</plasmid>
    </source>
</reference>
<geneLocation type="plasmid" evidence="3 5">
    <name>8</name>
</geneLocation>
<dbReference type="STRING" id="45056.Lade_2180"/>
<accession>A0A0W0R1C3</accession>
<dbReference type="RefSeq" id="WP_407637821.1">
    <property type="nucleotide sequence ID" value="NZ_CAAAHS010000001.1"/>
</dbReference>
<dbReference type="Proteomes" id="UP000054859">
    <property type="component" value="Unassembled WGS sequence"/>
</dbReference>
<keyword evidence="3" id="KW-0614">Plasmid</keyword>
<dbReference type="KEGG" id="ladl:NCTC12735_00176"/>
<dbReference type="Proteomes" id="UP000281170">
    <property type="component" value="Plasmid 8"/>
</dbReference>
<dbReference type="EMBL" id="LNKA01000019">
    <property type="protein sequence ID" value="KTC64886.1"/>
    <property type="molecule type" value="Genomic_DNA"/>
</dbReference>
<gene>
    <name evidence="2" type="ORF">Lade_2180</name>
    <name evidence="3" type="ORF">NCTC12735_00176</name>
</gene>
<evidence type="ECO:0000256" key="1">
    <source>
        <dbReference type="SAM" id="SignalP"/>
    </source>
</evidence>
<proteinExistence type="predicted"/>
<organism evidence="2 4">
    <name type="scientific">Legionella adelaidensis</name>
    <dbReference type="NCBI Taxonomy" id="45056"/>
    <lineage>
        <taxon>Bacteria</taxon>
        <taxon>Pseudomonadati</taxon>
        <taxon>Pseudomonadota</taxon>
        <taxon>Gammaproteobacteria</taxon>
        <taxon>Legionellales</taxon>
        <taxon>Legionellaceae</taxon>
        <taxon>Legionella</taxon>
    </lineage>
</organism>
<evidence type="ECO:0000313" key="4">
    <source>
        <dbReference type="Proteomes" id="UP000054859"/>
    </source>
</evidence>
<evidence type="ECO:0000313" key="2">
    <source>
        <dbReference type="EMBL" id="KTC64886.1"/>
    </source>
</evidence>
<feature type="signal peptide" evidence="1">
    <location>
        <begin position="1"/>
        <end position="17"/>
    </location>
</feature>
<dbReference type="PATRIC" id="fig|45056.6.peg.2254"/>
<name>A0A0W0R1C3_9GAMM</name>
<sequence>MRLFLFSLLAFVSTAQASSIPIKLGTEVVIIKIERKGKGKNFVHLHQSETTALKAARAVVAAKGGTILTLVHKGGRNIVFHLNKQRFEFDPNRIFSDIGIKKTLSQFGAYSPAAHKEVSKLAEKIKKVLPKGKIIAVHNNNEYSLKNYLPGHDMEHEAQELNYLKNNYHRNFYLVTKENDFYRFKELAFNSVLQAKQATDDGSLSIYLANRDYVNVEAGYDQLAAQIKMLNYA</sequence>
<evidence type="ECO:0000313" key="3">
    <source>
        <dbReference type="EMBL" id="VEH82943.1"/>
    </source>
</evidence>
<keyword evidence="4" id="KW-1185">Reference proteome</keyword>
<feature type="chain" id="PRO_5036002924" evidence="1">
    <location>
        <begin position="18"/>
        <end position="233"/>
    </location>
</feature>
<reference evidence="2 4" key="1">
    <citation type="submission" date="2015-11" db="EMBL/GenBank/DDBJ databases">
        <title>Identification of large and diverse effector repertoires of 38 Legionella species.</title>
        <authorList>
            <person name="Burstein D."/>
            <person name="Amaro F."/>
            <person name="Zusman T."/>
            <person name="Lifshitz Z."/>
            <person name="Cohen O."/>
            <person name="Gilbert J.A."/>
            <person name="Pupko T."/>
            <person name="Shuman H.A."/>
            <person name="Segal G."/>
        </authorList>
    </citation>
    <scope>NUCLEOTIDE SEQUENCE [LARGE SCALE GENOMIC DNA]</scope>
    <source>
        <strain evidence="2 4">1762-AUS-E</strain>
    </source>
</reference>
<keyword evidence="1" id="KW-0732">Signal</keyword>
<dbReference type="EMBL" id="LR134417">
    <property type="protein sequence ID" value="VEH82943.1"/>
    <property type="molecule type" value="Genomic_DNA"/>
</dbReference>
<evidence type="ECO:0000313" key="5">
    <source>
        <dbReference type="Proteomes" id="UP000281170"/>
    </source>
</evidence>
<protein>
    <submittedName>
        <fullName evidence="2">Protein-tyrosine phosphatase</fullName>
    </submittedName>
</protein>